<dbReference type="KEGG" id="lsf:I8J32_015365"/>
<gene>
    <name evidence="1" type="ORF">I8J32_015365</name>
</gene>
<proteinExistence type="predicted"/>
<dbReference type="Proteomes" id="UP000639274">
    <property type="component" value="Chromosome"/>
</dbReference>
<reference evidence="1 2" key="1">
    <citation type="submission" date="2021-03" db="EMBL/GenBank/DDBJ databases">
        <title>Lysobacter sp. nov. isolated from soil of gangwondo yeongwol, south Korea.</title>
        <authorList>
            <person name="Kim K.R."/>
            <person name="Kim K.H."/>
            <person name="Jeon C.O."/>
        </authorList>
    </citation>
    <scope>NUCLEOTIDE SEQUENCE [LARGE SCALE GENOMIC DNA]</scope>
    <source>
        <strain evidence="1 2">R19</strain>
    </source>
</reference>
<protein>
    <submittedName>
        <fullName evidence="1">Uncharacterized protein</fullName>
    </submittedName>
</protein>
<name>A0A974XYE2_9GAMM</name>
<evidence type="ECO:0000313" key="2">
    <source>
        <dbReference type="Proteomes" id="UP000639274"/>
    </source>
</evidence>
<keyword evidence="2" id="KW-1185">Reference proteome</keyword>
<dbReference type="RefSeq" id="WP_200616020.1">
    <property type="nucleotide sequence ID" value="NZ_CP071518.1"/>
</dbReference>
<sequence length="58" mass="6086">MLAFMAADGSTLAFLSPRDNSGAKLHLLPMAGGEATTLTCADQDLAEPAQYPWMANCV</sequence>
<evidence type="ECO:0000313" key="1">
    <source>
        <dbReference type="EMBL" id="QSX78066.1"/>
    </source>
</evidence>
<dbReference type="AlphaFoldDB" id="A0A974XYE2"/>
<organism evidence="1 2">
    <name type="scientific">Agrilutibacter solisilvae</name>
    <dbReference type="NCBI Taxonomy" id="2763317"/>
    <lineage>
        <taxon>Bacteria</taxon>
        <taxon>Pseudomonadati</taxon>
        <taxon>Pseudomonadota</taxon>
        <taxon>Gammaproteobacteria</taxon>
        <taxon>Lysobacterales</taxon>
        <taxon>Lysobacteraceae</taxon>
        <taxon>Agrilutibacter</taxon>
    </lineage>
</organism>
<accession>A0A974XYE2</accession>
<dbReference type="EMBL" id="CP071518">
    <property type="protein sequence ID" value="QSX78066.1"/>
    <property type="molecule type" value="Genomic_DNA"/>
</dbReference>